<evidence type="ECO:0000313" key="3">
    <source>
        <dbReference type="EMBL" id="SDA00654.1"/>
    </source>
</evidence>
<name>A0A2X0L284_9BASI</name>
<dbReference type="Proteomes" id="UP000249723">
    <property type="component" value="Unassembled WGS sequence"/>
</dbReference>
<dbReference type="Pfam" id="PF07714">
    <property type="entry name" value="PK_Tyr_Ser-Thr"/>
    <property type="match status" value="1"/>
</dbReference>
<feature type="compositionally biased region" description="Low complexity" evidence="1">
    <location>
        <begin position="857"/>
        <end position="872"/>
    </location>
</feature>
<dbReference type="EMBL" id="FMWP01000107">
    <property type="protein sequence ID" value="SDA00654.1"/>
    <property type="molecule type" value="Genomic_DNA"/>
</dbReference>
<gene>
    <name evidence="3" type="ORF">BZ3500_MVSOF-1268-A1-R1_CHR9G10767</name>
</gene>
<dbReference type="AlphaFoldDB" id="A0A2X0L284"/>
<dbReference type="Gene3D" id="3.30.200.20">
    <property type="entry name" value="Phosphorylase Kinase, domain 1"/>
    <property type="match status" value="1"/>
</dbReference>
<dbReference type="InterPro" id="IPR011009">
    <property type="entry name" value="Kinase-like_dom_sf"/>
</dbReference>
<feature type="region of interest" description="Disordered" evidence="1">
    <location>
        <begin position="211"/>
        <end position="239"/>
    </location>
</feature>
<feature type="domain" description="Protein kinase" evidence="2">
    <location>
        <begin position="114"/>
        <end position="443"/>
    </location>
</feature>
<accession>A0A2X0L284</accession>
<feature type="region of interest" description="Disordered" evidence="1">
    <location>
        <begin position="857"/>
        <end position="966"/>
    </location>
</feature>
<evidence type="ECO:0000259" key="2">
    <source>
        <dbReference type="PROSITE" id="PS50011"/>
    </source>
</evidence>
<protein>
    <submittedName>
        <fullName evidence="3">BZ3500_MvSof-1268-A1-R1_Chr9g10767 protein</fullName>
    </submittedName>
</protein>
<feature type="compositionally biased region" description="Low complexity" evidence="1">
    <location>
        <begin position="823"/>
        <end position="836"/>
    </location>
</feature>
<dbReference type="Gene3D" id="1.10.510.10">
    <property type="entry name" value="Transferase(Phosphotransferase) domain 1"/>
    <property type="match status" value="1"/>
</dbReference>
<feature type="compositionally biased region" description="Low complexity" evidence="1">
    <location>
        <begin position="881"/>
        <end position="965"/>
    </location>
</feature>
<proteinExistence type="predicted"/>
<dbReference type="Gene3D" id="1.25.10.10">
    <property type="entry name" value="Leucine-rich Repeat Variant"/>
    <property type="match status" value="1"/>
</dbReference>
<dbReference type="InterPro" id="IPR000719">
    <property type="entry name" value="Prot_kinase_dom"/>
</dbReference>
<dbReference type="InterPro" id="IPR016024">
    <property type="entry name" value="ARM-type_fold"/>
</dbReference>
<keyword evidence="4" id="KW-1185">Reference proteome</keyword>
<evidence type="ECO:0000256" key="1">
    <source>
        <dbReference type="SAM" id="MobiDB-lite"/>
    </source>
</evidence>
<feature type="region of interest" description="Disordered" evidence="1">
    <location>
        <begin position="998"/>
        <end position="1018"/>
    </location>
</feature>
<dbReference type="STRING" id="289078.A0A2X0L284"/>
<dbReference type="SMART" id="SM00220">
    <property type="entry name" value="S_TKc"/>
    <property type="match status" value="1"/>
</dbReference>
<dbReference type="CDD" id="cd14011">
    <property type="entry name" value="PK_SCY1_like"/>
    <property type="match status" value="1"/>
</dbReference>
<dbReference type="OrthoDB" id="79687at2759"/>
<dbReference type="InterPro" id="IPR011989">
    <property type="entry name" value="ARM-like"/>
</dbReference>
<dbReference type="InterPro" id="IPR051177">
    <property type="entry name" value="CIK-Related_Protein"/>
</dbReference>
<sequence>MQQTTVALSQLSRFHSDSSPRVSLSLCVHVATRHTTTVFEQRRSDQAALATMEYASAFLSAASSLGARSALSSNYTLATATSPSSSSSATAAGAVSSSSSSAPIRSLQIGPWKVERASHNSSGKQVSIWSCDKSSLVAPTGALKRDPNAARRLEKAVETLKKEAASLSRLRHPCILEMAEPIEETRSVITFATEPVTASLRQAIAASASTSSAAGSISRGSDRRNGSSSSSAAMQQQSDLELDEVEIQKGLSQLAKGLQFLHESAKTIHGNLTPEAVVINAKGDWKLSGFGLSIPLFGPDGVATKWEFPGYDHALPATVQRNYDFIGTCRSRLIMITHTTERSILHLTAPEYILDEANPTPANDMYSLGCILHSIHTHAGPPFQNRQSLSNARTNIEEGLSRGMVRPQWRRLTEEAQSALGQLVTRYPNQRISAAGFLAHGYFSSLLVSTLNFIARDAFASQSTEAQTGFLKGLLNVLPQFSDKVNRRKVLPSLLEETNKTHLIPFLLPNIAYIGQRMDVDAFRSQVLPHLIPLFKIKDPPQAILALLDSLPLFSEKSTPTSFREEVMPLVYYSLESDNPVVLEKALKAVPSLCETLDYTTVKQTLFPKITTVSPPLSQLPVYIRQLTDPLALQVFTKTTMLSVKVNTLICFHSMTSTLDKFTITERLVPLLAKIKTKEPAVMLATLEVCSKIGDKVDLEALASQILPQLWRWSMGPLLSADQFAKFMSVIKRIGHRVETEHTKALQEQKRLEESTSGGSLSRGGGGGAGSTPMDFEALVRGGAGLGRATEVAADIFGDDSPGSVTPSHGFRPPPTGVASFAPSRPSPRSSLSHSSLGAKLVPASTVNSSAFGASTASLTPTTSSLSSMTLASPPPPPAAPSAFASSSSNSMSSFTSLEPTRSSLSSLPSLPNQTNNSTTSSYSSPRPNYHSLTTTTTNTLPPLVPNSSSFSPPNPNPWASSTPSQPSISIAYVAPVPAPPSAPTPKQWDVLQPKVVAQPRKPSNGDFGAWSDFDPLK</sequence>
<dbReference type="SUPFAM" id="SSF48371">
    <property type="entry name" value="ARM repeat"/>
    <property type="match status" value="1"/>
</dbReference>
<evidence type="ECO:0000313" key="4">
    <source>
        <dbReference type="Proteomes" id="UP000249723"/>
    </source>
</evidence>
<dbReference type="PROSITE" id="PS50011">
    <property type="entry name" value="PROTEIN_KINASE_DOM"/>
    <property type="match status" value="1"/>
</dbReference>
<feature type="region of interest" description="Disordered" evidence="1">
    <location>
        <begin position="742"/>
        <end position="776"/>
    </location>
</feature>
<feature type="compositionally biased region" description="Basic and acidic residues" evidence="1">
    <location>
        <begin position="742"/>
        <end position="754"/>
    </location>
</feature>
<dbReference type="Pfam" id="PF00069">
    <property type="entry name" value="Pkinase"/>
    <property type="match status" value="1"/>
</dbReference>
<dbReference type="GO" id="GO:0004672">
    <property type="term" value="F:protein kinase activity"/>
    <property type="evidence" value="ECO:0007669"/>
    <property type="project" value="InterPro"/>
</dbReference>
<organism evidence="3 4">
    <name type="scientific">Microbotryum saponariae</name>
    <dbReference type="NCBI Taxonomy" id="289078"/>
    <lineage>
        <taxon>Eukaryota</taxon>
        <taxon>Fungi</taxon>
        <taxon>Dikarya</taxon>
        <taxon>Basidiomycota</taxon>
        <taxon>Pucciniomycotina</taxon>
        <taxon>Microbotryomycetes</taxon>
        <taxon>Microbotryales</taxon>
        <taxon>Microbotryaceae</taxon>
        <taxon>Microbotryum</taxon>
    </lineage>
</organism>
<feature type="compositionally biased region" description="Gly residues" evidence="1">
    <location>
        <begin position="761"/>
        <end position="770"/>
    </location>
</feature>
<reference evidence="4" key="1">
    <citation type="submission" date="2016-10" db="EMBL/GenBank/DDBJ databases">
        <authorList>
            <person name="Jeantristanb JTB J.-T."/>
            <person name="Ricardo R."/>
        </authorList>
    </citation>
    <scope>NUCLEOTIDE SEQUENCE [LARGE SCALE GENOMIC DNA]</scope>
</reference>
<feature type="region of interest" description="Disordered" evidence="1">
    <location>
        <begin position="797"/>
        <end position="836"/>
    </location>
</feature>
<dbReference type="PANTHER" id="PTHR12984:SF6">
    <property type="entry name" value="SCY1-LIKE PROTEIN 2"/>
    <property type="match status" value="1"/>
</dbReference>
<dbReference type="InterPro" id="IPR001245">
    <property type="entry name" value="Ser-Thr/Tyr_kinase_cat_dom"/>
</dbReference>
<dbReference type="PANTHER" id="PTHR12984">
    <property type="entry name" value="SCY1-RELATED S/T PROTEIN KINASE-LIKE"/>
    <property type="match status" value="1"/>
</dbReference>
<dbReference type="SUPFAM" id="SSF56112">
    <property type="entry name" value="Protein kinase-like (PK-like)"/>
    <property type="match status" value="1"/>
</dbReference>
<dbReference type="GO" id="GO:0005524">
    <property type="term" value="F:ATP binding"/>
    <property type="evidence" value="ECO:0007669"/>
    <property type="project" value="InterPro"/>
</dbReference>